<evidence type="ECO:0000313" key="7">
    <source>
        <dbReference type="EMBL" id="SCW64101.1"/>
    </source>
</evidence>
<dbReference type="Gene3D" id="3.40.190.10">
    <property type="entry name" value="Periplasmic binding protein-like II"/>
    <property type="match status" value="2"/>
</dbReference>
<dbReference type="EMBL" id="FMTM01000004">
    <property type="protein sequence ID" value="SCW64101.1"/>
    <property type="molecule type" value="Genomic_DNA"/>
</dbReference>
<keyword evidence="3" id="KW-0238">DNA-binding</keyword>
<dbReference type="PANTHER" id="PTHR30537">
    <property type="entry name" value="HTH-TYPE TRANSCRIPTIONAL REGULATOR"/>
    <property type="match status" value="1"/>
</dbReference>
<evidence type="ECO:0000256" key="1">
    <source>
        <dbReference type="ARBA" id="ARBA00009437"/>
    </source>
</evidence>
<dbReference type="GO" id="GO:0006351">
    <property type="term" value="P:DNA-templated transcription"/>
    <property type="evidence" value="ECO:0007669"/>
    <property type="project" value="TreeGrafter"/>
</dbReference>
<comment type="similarity">
    <text evidence="1">Belongs to the LysR transcriptional regulatory family.</text>
</comment>
<evidence type="ECO:0000256" key="3">
    <source>
        <dbReference type="ARBA" id="ARBA00023125"/>
    </source>
</evidence>
<dbReference type="PANTHER" id="PTHR30537:SF70">
    <property type="entry name" value="HTH-TYPE TRANSCRIPTIONAL ACTIVATOR AMPR"/>
    <property type="match status" value="1"/>
</dbReference>
<evidence type="ECO:0000256" key="4">
    <source>
        <dbReference type="ARBA" id="ARBA00023159"/>
    </source>
</evidence>
<evidence type="ECO:0000259" key="6">
    <source>
        <dbReference type="PROSITE" id="PS50931"/>
    </source>
</evidence>
<protein>
    <submittedName>
        <fullName evidence="7">LysR family transcriptional regulator, regulator of gene expression of beta-lactamase</fullName>
    </submittedName>
</protein>
<dbReference type="Proteomes" id="UP000199542">
    <property type="component" value="Unassembled WGS sequence"/>
</dbReference>
<proteinExistence type="inferred from homology"/>
<dbReference type="SUPFAM" id="SSF46785">
    <property type="entry name" value="Winged helix' DNA-binding domain"/>
    <property type="match status" value="1"/>
</dbReference>
<dbReference type="GO" id="GO:0043565">
    <property type="term" value="F:sequence-specific DNA binding"/>
    <property type="evidence" value="ECO:0007669"/>
    <property type="project" value="TreeGrafter"/>
</dbReference>
<dbReference type="RefSeq" id="WP_092586076.1">
    <property type="nucleotide sequence ID" value="NZ_FMTM01000004.1"/>
</dbReference>
<dbReference type="InterPro" id="IPR036390">
    <property type="entry name" value="WH_DNA-bd_sf"/>
</dbReference>
<dbReference type="Pfam" id="PF00126">
    <property type="entry name" value="HTH_1"/>
    <property type="match status" value="1"/>
</dbReference>
<keyword evidence="4" id="KW-0010">Activator</keyword>
<keyword evidence="2" id="KW-0805">Transcription regulation</keyword>
<dbReference type="PROSITE" id="PS50931">
    <property type="entry name" value="HTH_LYSR"/>
    <property type="match status" value="1"/>
</dbReference>
<dbReference type="InterPro" id="IPR000847">
    <property type="entry name" value="LysR_HTH_N"/>
</dbReference>
<dbReference type="GO" id="GO:0003700">
    <property type="term" value="F:DNA-binding transcription factor activity"/>
    <property type="evidence" value="ECO:0007669"/>
    <property type="project" value="InterPro"/>
</dbReference>
<dbReference type="Gene3D" id="1.10.10.10">
    <property type="entry name" value="Winged helix-like DNA-binding domain superfamily/Winged helix DNA-binding domain"/>
    <property type="match status" value="1"/>
</dbReference>
<dbReference type="SUPFAM" id="SSF53850">
    <property type="entry name" value="Periplasmic binding protein-like II"/>
    <property type="match status" value="1"/>
</dbReference>
<dbReference type="PRINTS" id="PR00039">
    <property type="entry name" value="HTHLYSR"/>
</dbReference>
<accession>A0A1G4S503</accession>
<dbReference type="Pfam" id="PF03466">
    <property type="entry name" value="LysR_substrate"/>
    <property type="match status" value="1"/>
</dbReference>
<organism evidence="7 8">
    <name type="scientific">Rhizobium mongolense subsp. loessense</name>
    <dbReference type="NCBI Taxonomy" id="158890"/>
    <lineage>
        <taxon>Bacteria</taxon>
        <taxon>Pseudomonadati</taxon>
        <taxon>Pseudomonadota</taxon>
        <taxon>Alphaproteobacteria</taxon>
        <taxon>Hyphomicrobiales</taxon>
        <taxon>Rhizobiaceae</taxon>
        <taxon>Rhizobium/Agrobacterium group</taxon>
        <taxon>Rhizobium</taxon>
    </lineage>
</organism>
<dbReference type="FunFam" id="1.10.10.10:FF:000038">
    <property type="entry name" value="Glycine cleavage system transcriptional activator"/>
    <property type="match status" value="1"/>
</dbReference>
<gene>
    <name evidence="7" type="ORF">SAMN02927900_03427</name>
</gene>
<name>A0A1G4S503_9HYPH</name>
<keyword evidence="5" id="KW-0804">Transcription</keyword>
<reference evidence="7 8" key="1">
    <citation type="submission" date="2016-10" db="EMBL/GenBank/DDBJ databases">
        <authorList>
            <person name="de Groot N.N."/>
        </authorList>
    </citation>
    <scope>NUCLEOTIDE SEQUENCE [LARGE SCALE GENOMIC DNA]</scope>
    <source>
        <strain evidence="7 8">CGMCC 1.3401</strain>
    </source>
</reference>
<feature type="domain" description="HTH lysR-type" evidence="6">
    <location>
        <begin position="6"/>
        <end position="63"/>
    </location>
</feature>
<evidence type="ECO:0000256" key="5">
    <source>
        <dbReference type="ARBA" id="ARBA00023163"/>
    </source>
</evidence>
<dbReference type="InterPro" id="IPR058163">
    <property type="entry name" value="LysR-type_TF_proteobact-type"/>
</dbReference>
<sequence length="329" mass="36121">MDRSRLPLNALRAFEAAARHLSFTRAAIELCVTQAAVSHQVKRLEEMLKVSLFRRLPRGLLITEEGLSLLPVVRDFFDRIGSALDRFEGGQTREVLAVGAVGTFAVGWLLPRLVDFASHASFVDLRLSTNNNRVDIAAEGLDFAIRFGSGAWHGLDASELFEAPLSVLCNPDIAAQLSSPDEVMRHTLLMSYRSDEWPNWFAAGGVQNPPSPLRGMVFDSSLSMMEAAIQGAGVALAPPLMFGRQLAAGTIIQPFPYLISTGSYWLTRLQSKEPAAAMDAFRAWILAQSQSQIARLKEEVFSPLAICQDDESPDICARFSPADDAWLRS</sequence>
<evidence type="ECO:0000256" key="2">
    <source>
        <dbReference type="ARBA" id="ARBA00023015"/>
    </source>
</evidence>
<evidence type="ECO:0000313" key="8">
    <source>
        <dbReference type="Proteomes" id="UP000199542"/>
    </source>
</evidence>
<dbReference type="InterPro" id="IPR005119">
    <property type="entry name" value="LysR_subst-bd"/>
</dbReference>
<dbReference type="InterPro" id="IPR036388">
    <property type="entry name" value="WH-like_DNA-bd_sf"/>
</dbReference>
<dbReference type="AlphaFoldDB" id="A0A1G4S503"/>